<evidence type="ECO:0000259" key="9">
    <source>
        <dbReference type="SMART" id="SM00663"/>
    </source>
</evidence>
<feature type="binding site" evidence="7">
    <location>
        <position position="486"/>
    </location>
    <ligand>
        <name>Mg(2+)</name>
        <dbReference type="ChEBI" id="CHEBI:18420"/>
    </ligand>
</feature>
<dbReference type="InterPro" id="IPR000722">
    <property type="entry name" value="RNA_pol_asu"/>
</dbReference>
<dbReference type="EMBL" id="BPTT01000001">
    <property type="protein sequence ID" value="GJG34555.1"/>
    <property type="molecule type" value="Genomic_DNA"/>
</dbReference>
<evidence type="ECO:0000256" key="3">
    <source>
        <dbReference type="ARBA" id="ARBA00022695"/>
    </source>
</evidence>
<dbReference type="InterPro" id="IPR044893">
    <property type="entry name" value="RNA_pol_Rpb1_clamp_domain"/>
</dbReference>
<dbReference type="InterPro" id="IPR007081">
    <property type="entry name" value="RNA_pol_Rpb1_5"/>
</dbReference>
<feature type="binding site" evidence="7">
    <location>
        <position position="900"/>
    </location>
    <ligand>
        <name>Zn(2+)</name>
        <dbReference type="ChEBI" id="CHEBI:29105"/>
        <label>2</label>
    </ligand>
</feature>
<dbReference type="InterPro" id="IPR042102">
    <property type="entry name" value="RNA_pol_Rpb1_3_sf"/>
</dbReference>
<keyword evidence="5 7" id="KW-0804">Transcription</keyword>
<evidence type="ECO:0000256" key="7">
    <source>
        <dbReference type="HAMAP-Rule" id="MF_01322"/>
    </source>
</evidence>
<dbReference type="RefSeq" id="WP_013064429.1">
    <property type="nucleotide sequence ID" value="NZ_BPTT01000001.1"/>
</dbReference>
<dbReference type="PANTHER" id="PTHR19376:SF54">
    <property type="entry name" value="DNA-DIRECTED RNA POLYMERASE SUBUNIT BETA"/>
    <property type="match status" value="1"/>
</dbReference>
<dbReference type="Gene3D" id="1.10.274.100">
    <property type="entry name" value="RNA polymerase Rpb1, domain 3"/>
    <property type="match status" value="1"/>
</dbReference>
<dbReference type="SUPFAM" id="SSF64484">
    <property type="entry name" value="beta and beta-prime subunits of DNA dependent RNA-polymerase"/>
    <property type="match status" value="1"/>
</dbReference>
<feature type="binding site" evidence="7">
    <location>
        <position position="907"/>
    </location>
    <ligand>
        <name>Zn(2+)</name>
        <dbReference type="ChEBI" id="CHEBI:29105"/>
        <label>2</label>
    </ligand>
</feature>
<dbReference type="Pfam" id="PF04983">
    <property type="entry name" value="RNA_pol_Rpb1_3"/>
    <property type="match status" value="1"/>
</dbReference>
<evidence type="ECO:0000256" key="8">
    <source>
        <dbReference type="RuleBase" id="RU004279"/>
    </source>
</evidence>
<feature type="binding site" evidence="7">
    <location>
        <position position="68"/>
    </location>
    <ligand>
        <name>Zn(2+)</name>
        <dbReference type="ChEBI" id="CHEBI:29105"/>
        <label>1</label>
    </ligand>
</feature>
<feature type="binding site" evidence="7">
    <location>
        <position position="66"/>
    </location>
    <ligand>
        <name>Zn(2+)</name>
        <dbReference type="ChEBI" id="CHEBI:29105"/>
        <label>1</label>
    </ligand>
</feature>
<dbReference type="Gene3D" id="4.10.860.120">
    <property type="entry name" value="RNA polymerase II, clamp domain"/>
    <property type="match status" value="1"/>
</dbReference>
<feature type="binding site" evidence="7">
    <location>
        <position position="81"/>
    </location>
    <ligand>
        <name>Zn(2+)</name>
        <dbReference type="ChEBI" id="CHEBI:29105"/>
        <label>1</label>
    </ligand>
</feature>
<dbReference type="GO" id="GO:0000428">
    <property type="term" value="C:DNA-directed RNA polymerase complex"/>
    <property type="evidence" value="ECO:0007669"/>
    <property type="project" value="UniProtKB-KW"/>
</dbReference>
<feature type="domain" description="RNA polymerase N-terminal" evidence="9">
    <location>
        <begin position="259"/>
        <end position="538"/>
    </location>
</feature>
<dbReference type="InterPro" id="IPR038120">
    <property type="entry name" value="Rpb1_funnel_sf"/>
</dbReference>
<accession>A0AA37IA44</accession>
<comment type="similarity">
    <text evidence="7 8">Belongs to the RNA polymerase beta' chain family.</text>
</comment>
<dbReference type="GO" id="GO:0003677">
    <property type="term" value="F:DNA binding"/>
    <property type="evidence" value="ECO:0007669"/>
    <property type="project" value="UniProtKB-UniRule"/>
</dbReference>
<dbReference type="Gene3D" id="2.40.50.100">
    <property type="match status" value="3"/>
</dbReference>
<comment type="caution">
    <text evidence="10">The sequence shown here is derived from an EMBL/GenBank/DDBJ whole genome shotgun (WGS) entry which is preliminary data.</text>
</comment>
<feature type="binding site" evidence="7">
    <location>
        <position position="484"/>
    </location>
    <ligand>
        <name>Mg(2+)</name>
        <dbReference type="ChEBI" id="CHEBI:18420"/>
    </ligand>
</feature>
<comment type="catalytic activity">
    <reaction evidence="6 7 8">
        <text>RNA(n) + a ribonucleoside 5'-triphosphate = RNA(n+1) + diphosphate</text>
        <dbReference type="Rhea" id="RHEA:21248"/>
        <dbReference type="Rhea" id="RHEA-COMP:14527"/>
        <dbReference type="Rhea" id="RHEA-COMP:17342"/>
        <dbReference type="ChEBI" id="CHEBI:33019"/>
        <dbReference type="ChEBI" id="CHEBI:61557"/>
        <dbReference type="ChEBI" id="CHEBI:140395"/>
        <dbReference type="EC" id="2.7.7.6"/>
    </reaction>
</comment>
<feature type="binding site" evidence="7">
    <location>
        <position position="910"/>
    </location>
    <ligand>
        <name>Zn(2+)</name>
        <dbReference type="ChEBI" id="CHEBI:29105"/>
        <label>2</label>
    </ligand>
</feature>
<feature type="binding site" evidence="7">
    <location>
        <position position="488"/>
    </location>
    <ligand>
        <name>Mg(2+)</name>
        <dbReference type="ChEBI" id="CHEBI:18420"/>
    </ligand>
</feature>
<keyword evidence="4 7" id="KW-0479">Metal-binding</keyword>
<dbReference type="GO" id="GO:0003899">
    <property type="term" value="F:DNA-directed RNA polymerase activity"/>
    <property type="evidence" value="ECO:0007669"/>
    <property type="project" value="UniProtKB-UniRule"/>
</dbReference>
<sequence length="1443" mass="160074">MAFKKDSKIKNNFTKITIGLASPEEILESSFGEVTKPETINYRTYKPERDGLFCERIFGPTKDYECACGKYKRIRYKGIVCDRCGVEVTEKKVRRERSGHIELVVPVAHIWYFRSLPNKIGYLLGLPTKKLDAVIYYERYVVIQPGVMAGRKDAEGNDALGSNKFDLLSEDEYSEIVENQLSPDNEYLDDSDPNKFIAKMGAEAIYDLLTRIDLDSLSYELRDRANSDSSVQRKNEALKRLQVVEAFRTSVEKGINRPEWMIMKIIPVTPPELRPLVPLDGGRFATSDLNDLYRRVIIRNNRLKRLMEIKAPEVILRNEKRMLQEAVDSLFDNSRKSSAVKSDSNRPLKSLSDSLKGKQGRFRQNLLGKRVDYSARSVIVVGPELKMGECGLPKLMAAELYKPFIIRKLIERGIVKTVKSAKKIVDRREPVIWDILENVMKGHPVLLNRAPTLHRLGIQAFQPKMIEGKAIQLHPLACTAFNADFDGDQMAVHLPLSNEAILEAQLLMLQSHNILNPANGAPITVPSQDMVLGLYYITKIRPGAKGEGLTFYGPEEAIIAHNEGKCELHAQVKVIVDDIVDGQPVRHMVETSVGRVIVNGIIPKEVGYVNKIISKKSLRDIIGAVIKNVGFAEACEFLDGIKNLGYRMAYVAGLSFNLDDIIIPKEKAELIAKGNEEVQQITDNYNMGFITDNERYNQVIDTWTHVNNDIGNILLKQMTEADQGFNAVFMMLDSGARGSKDQIKQLSGIRGLMAKPQKAGAEGHQIIENPILSNFKEGMSVLEYFISTHGARKGLADTAMKTADAGYLTRRLVDVSHDVIITEEDCGTLRGLQCTALKSGDEVISSLSERILGRVSVHDVINPKTGEVIVAAGEEITESIAEAIEASDIEMVEIRSVLTCESKKGVCMKCYGRNLATRRMVQKGEAVGVIAAQAIGEPGTQLTLRTFHAGGVAANAAANASIVSKYDRAMIEFEEVRTVPFDEDGRECQMVVSRLGEMRFVDPNTKIVLSTVNVPYGSSLYFGHGDEVAKGDKIAQWDPFNAVIVTEYAGTLKFNDVIEGITFRAETDETTGLTEKIVTESRDRTKVPTCDVIGADGEVIGTYSFPVGGHVVVEDGQTVSTGETLVKIPRAAAKGGDITGGLPRVTELFEARNPSNPAVVSEIDGEVTMGKVKRGNREIIVTSKTGEQRRYLVSLSKQILVQEHDAVRAGTPLSDGVITPGDILAIKGPTAVQEYIVNEVQDVYRLQGVKINDKHFEIIVRQMMRKVQINEPGDTSFLEQEIVDKLDFAEENDRIWGKKVVTDAGDSENLQKGQIVTARKLRDENSMLKRRDLRLVQVRDAVPATSTQILQGITRAALQTKSFMSAASFQETTKVLNEAAIRGKVDHLVGMKENVICGHLIPAGTGLREFEKIIVGSKEEYERIQANRKNVLDFADETILEEK</sequence>
<dbReference type="Gene3D" id="1.10.1790.20">
    <property type="match status" value="1"/>
</dbReference>
<dbReference type="Gene3D" id="1.10.150.390">
    <property type="match status" value="1"/>
</dbReference>
<dbReference type="Pfam" id="PF05000">
    <property type="entry name" value="RNA_pol_Rpb1_4"/>
    <property type="match status" value="1"/>
</dbReference>
<dbReference type="Gene3D" id="2.40.40.20">
    <property type="match status" value="1"/>
</dbReference>
<dbReference type="InterPro" id="IPR012754">
    <property type="entry name" value="DNA-dir_RpoC_beta_prime_bact"/>
</dbReference>
<reference evidence="10" key="1">
    <citation type="submission" date="2021-08" db="EMBL/GenBank/DDBJ databases">
        <title>Prevotella lacticifex sp. nov., isolated from rumen of cow.</title>
        <authorList>
            <person name="Shinkai T."/>
            <person name="Ikeyama N."/>
            <person name="Kumagai M."/>
            <person name="Ohmori H."/>
            <person name="Sakamoto M."/>
            <person name="Ohkuma M."/>
            <person name="Mitsumori M."/>
        </authorList>
    </citation>
    <scope>NUCLEOTIDE SEQUENCE</scope>
    <source>
        <strain evidence="10">JCM 8259</strain>
    </source>
</reference>
<evidence type="ECO:0000256" key="2">
    <source>
        <dbReference type="ARBA" id="ARBA00022679"/>
    </source>
</evidence>
<dbReference type="Pfam" id="PF00623">
    <property type="entry name" value="RNA_pol_Rpb1_2"/>
    <property type="match status" value="2"/>
</dbReference>
<evidence type="ECO:0000256" key="1">
    <source>
        <dbReference type="ARBA" id="ARBA00022478"/>
    </source>
</evidence>
<feature type="binding site" evidence="7">
    <location>
        <position position="826"/>
    </location>
    <ligand>
        <name>Zn(2+)</name>
        <dbReference type="ChEBI" id="CHEBI:29105"/>
        <label>2</label>
    </ligand>
</feature>
<dbReference type="GO" id="GO:0000287">
    <property type="term" value="F:magnesium ion binding"/>
    <property type="evidence" value="ECO:0007669"/>
    <property type="project" value="UniProtKB-UniRule"/>
</dbReference>
<dbReference type="CDD" id="cd02655">
    <property type="entry name" value="RNAP_beta'_C"/>
    <property type="match status" value="1"/>
</dbReference>
<evidence type="ECO:0000313" key="10">
    <source>
        <dbReference type="EMBL" id="GJG34555.1"/>
    </source>
</evidence>
<organism evidence="10 11">
    <name type="scientific">Xylanibacter ruminicola</name>
    <name type="common">Prevotella ruminicola</name>
    <dbReference type="NCBI Taxonomy" id="839"/>
    <lineage>
        <taxon>Bacteria</taxon>
        <taxon>Pseudomonadati</taxon>
        <taxon>Bacteroidota</taxon>
        <taxon>Bacteroidia</taxon>
        <taxon>Bacteroidales</taxon>
        <taxon>Prevotellaceae</taxon>
        <taxon>Xylanibacter</taxon>
    </lineage>
</organism>
<comment type="cofactor">
    <cofactor evidence="7">
        <name>Mg(2+)</name>
        <dbReference type="ChEBI" id="CHEBI:18420"/>
    </cofactor>
    <text evidence="7">Binds 1 Mg(2+) ion per subunit.</text>
</comment>
<dbReference type="PANTHER" id="PTHR19376">
    <property type="entry name" value="DNA-DIRECTED RNA POLYMERASE"/>
    <property type="match status" value="1"/>
</dbReference>
<evidence type="ECO:0000313" key="11">
    <source>
        <dbReference type="Proteomes" id="UP000887097"/>
    </source>
</evidence>
<dbReference type="InterPro" id="IPR045867">
    <property type="entry name" value="DNA-dir_RpoC_beta_prime"/>
</dbReference>
<dbReference type="NCBIfam" id="TIGR02386">
    <property type="entry name" value="rpoC_TIGR"/>
    <property type="match status" value="1"/>
</dbReference>
<keyword evidence="7" id="KW-0862">Zinc</keyword>
<dbReference type="InterPro" id="IPR007083">
    <property type="entry name" value="RNA_pol_Rpb1_4"/>
</dbReference>
<dbReference type="InterPro" id="IPR006592">
    <property type="entry name" value="RNA_pol_N"/>
</dbReference>
<dbReference type="OMA" id="QDMIIGL"/>
<comment type="subunit">
    <text evidence="7">The RNAP catalytic core consists of 2 alpha, 1 beta, 1 beta' and 1 omega subunit. When a sigma factor is associated with the core the holoenzyme is formed, which can initiate transcription.</text>
</comment>
<keyword evidence="2 7" id="KW-0808">Transferase</keyword>
<dbReference type="Proteomes" id="UP000887097">
    <property type="component" value="Unassembled WGS sequence"/>
</dbReference>
<feature type="binding site" evidence="7">
    <location>
        <position position="84"/>
    </location>
    <ligand>
        <name>Zn(2+)</name>
        <dbReference type="ChEBI" id="CHEBI:29105"/>
        <label>1</label>
    </ligand>
</feature>
<dbReference type="CDD" id="cd01609">
    <property type="entry name" value="RNAP_beta'_N"/>
    <property type="match status" value="1"/>
</dbReference>
<comment type="cofactor">
    <cofactor evidence="7">
        <name>Zn(2+)</name>
        <dbReference type="ChEBI" id="CHEBI:29105"/>
    </cofactor>
    <text evidence="7">Binds 2 Zn(2+) ions per subunit.</text>
</comment>
<dbReference type="GO" id="GO:0006351">
    <property type="term" value="P:DNA-templated transcription"/>
    <property type="evidence" value="ECO:0007669"/>
    <property type="project" value="UniProtKB-UniRule"/>
</dbReference>
<keyword evidence="7" id="KW-0460">Magnesium</keyword>
<evidence type="ECO:0000256" key="6">
    <source>
        <dbReference type="ARBA" id="ARBA00048552"/>
    </source>
</evidence>
<dbReference type="Pfam" id="PF04997">
    <property type="entry name" value="RNA_pol_Rpb1_1"/>
    <property type="match status" value="1"/>
</dbReference>
<dbReference type="GO" id="GO:0008270">
    <property type="term" value="F:zinc ion binding"/>
    <property type="evidence" value="ECO:0007669"/>
    <property type="project" value="UniProtKB-UniRule"/>
</dbReference>
<dbReference type="InterPro" id="IPR007080">
    <property type="entry name" value="RNA_pol_Rpb1_1"/>
</dbReference>
<name>A0AA37IA44_XYLRU</name>
<dbReference type="Gene3D" id="1.10.40.90">
    <property type="match status" value="1"/>
</dbReference>
<dbReference type="EC" id="2.7.7.6" evidence="7"/>
<dbReference type="InterPro" id="IPR007066">
    <property type="entry name" value="RNA_pol_Rpb1_3"/>
</dbReference>
<keyword evidence="3 7" id="KW-0548">Nucleotidyltransferase</keyword>
<protein>
    <recommendedName>
        <fullName evidence="7">DNA-directed RNA polymerase subunit beta'</fullName>
        <shortName evidence="7">RNAP subunit beta'</shortName>
        <ecNumber evidence="7">2.7.7.6</ecNumber>
    </recommendedName>
    <alternativeName>
        <fullName evidence="7">RNA polymerase subunit beta'</fullName>
    </alternativeName>
    <alternativeName>
        <fullName evidence="7">Transcriptase subunit beta'</fullName>
    </alternativeName>
</protein>
<dbReference type="HAMAP" id="MF_01322">
    <property type="entry name" value="RNApol_bact_RpoC"/>
    <property type="match status" value="1"/>
</dbReference>
<proteinExistence type="inferred from homology"/>
<dbReference type="Gene3D" id="1.10.132.30">
    <property type="match status" value="1"/>
</dbReference>
<keyword evidence="1 7" id="KW-0240">DNA-directed RNA polymerase</keyword>
<gene>
    <name evidence="7 10" type="primary">rpoC</name>
    <name evidence="10" type="ORF">PRMUPPPA20_26640</name>
</gene>
<dbReference type="SMART" id="SM00663">
    <property type="entry name" value="RPOLA_N"/>
    <property type="match status" value="1"/>
</dbReference>
<evidence type="ECO:0000256" key="5">
    <source>
        <dbReference type="ARBA" id="ARBA00023163"/>
    </source>
</evidence>
<dbReference type="Pfam" id="PF04998">
    <property type="entry name" value="RNA_pol_Rpb1_5"/>
    <property type="match status" value="1"/>
</dbReference>
<dbReference type="GeneID" id="31501679"/>
<evidence type="ECO:0000256" key="4">
    <source>
        <dbReference type="ARBA" id="ARBA00022723"/>
    </source>
</evidence>
<comment type="function">
    <text evidence="7 8">DNA-dependent RNA polymerase catalyzes the transcription of DNA into RNA using the four ribonucleoside triphosphates as substrates.</text>
</comment>